<dbReference type="EMBL" id="CP075371">
    <property type="protein sequence ID" value="QVT81109.1"/>
    <property type="molecule type" value="Genomic_DNA"/>
</dbReference>
<dbReference type="Proteomes" id="UP000679307">
    <property type="component" value="Chromosome"/>
</dbReference>
<dbReference type="RefSeq" id="WP_214056539.1">
    <property type="nucleotide sequence ID" value="NZ_BAAAHS010000176.1"/>
</dbReference>
<dbReference type="Gene3D" id="3.40.50.150">
    <property type="entry name" value="Vaccinia Virus protein VP39"/>
    <property type="match status" value="1"/>
</dbReference>
<reference evidence="2 3" key="1">
    <citation type="submission" date="2021-05" db="EMBL/GenBank/DDBJ databases">
        <title>Complete genome of Nocardioides aquaticus KCTC 9944T isolated from meromictic and hypersaline Ekho Lake, Antarctica.</title>
        <authorList>
            <person name="Hwang K."/>
            <person name="Kim K.M."/>
            <person name="Choe H."/>
        </authorList>
    </citation>
    <scope>NUCLEOTIDE SEQUENCE [LARGE SCALE GENOMIC DNA]</scope>
    <source>
        <strain evidence="2 3">KCTC 9944</strain>
    </source>
</reference>
<dbReference type="InterPro" id="IPR029063">
    <property type="entry name" value="SAM-dependent_MTases_sf"/>
</dbReference>
<proteinExistence type="predicted"/>
<dbReference type="Pfam" id="PF08241">
    <property type="entry name" value="Methyltransf_11"/>
    <property type="match status" value="1"/>
</dbReference>
<keyword evidence="2" id="KW-0489">Methyltransferase</keyword>
<organism evidence="2 3">
    <name type="scientific">Nocardioides aquaticus</name>
    <dbReference type="NCBI Taxonomy" id="160826"/>
    <lineage>
        <taxon>Bacteria</taxon>
        <taxon>Bacillati</taxon>
        <taxon>Actinomycetota</taxon>
        <taxon>Actinomycetes</taxon>
        <taxon>Propionibacteriales</taxon>
        <taxon>Nocardioidaceae</taxon>
        <taxon>Nocardioides</taxon>
    </lineage>
</organism>
<dbReference type="InterPro" id="IPR013216">
    <property type="entry name" value="Methyltransf_11"/>
</dbReference>
<dbReference type="GO" id="GO:0008168">
    <property type="term" value="F:methyltransferase activity"/>
    <property type="evidence" value="ECO:0007669"/>
    <property type="project" value="UniProtKB-KW"/>
</dbReference>
<feature type="domain" description="Methyltransferase type 11" evidence="1">
    <location>
        <begin position="40"/>
        <end position="133"/>
    </location>
</feature>
<protein>
    <submittedName>
        <fullName evidence="2">Aklanonic acid methyltransferase DnrC</fullName>
        <ecNumber evidence="2">2.1.1.288</ecNumber>
    </submittedName>
</protein>
<name>A0ABX8ELH4_9ACTN</name>
<evidence type="ECO:0000313" key="3">
    <source>
        <dbReference type="Proteomes" id="UP000679307"/>
    </source>
</evidence>
<dbReference type="PANTHER" id="PTHR43861:SF1">
    <property type="entry name" value="TRANS-ACONITATE 2-METHYLTRANSFERASE"/>
    <property type="match status" value="1"/>
</dbReference>
<keyword evidence="3" id="KW-1185">Reference proteome</keyword>
<accession>A0ABX8ELH4</accession>
<gene>
    <name evidence="2" type="primary">dnrC</name>
    <name evidence="2" type="ORF">ENKNEFLB_03516</name>
</gene>
<evidence type="ECO:0000313" key="2">
    <source>
        <dbReference type="EMBL" id="QVT81109.1"/>
    </source>
</evidence>
<dbReference type="PANTHER" id="PTHR43861">
    <property type="entry name" value="TRANS-ACONITATE 2-METHYLTRANSFERASE-RELATED"/>
    <property type="match status" value="1"/>
</dbReference>
<dbReference type="CDD" id="cd02440">
    <property type="entry name" value="AdoMet_MTases"/>
    <property type="match status" value="1"/>
</dbReference>
<dbReference type="SUPFAM" id="SSF53335">
    <property type="entry name" value="S-adenosyl-L-methionine-dependent methyltransferases"/>
    <property type="match status" value="1"/>
</dbReference>
<keyword evidence="2" id="KW-0808">Transferase</keyword>
<sequence>MAGGWSGVAQAYAATFAGLCAGVHEPLLDAALVGRGTRVLDVGCGPGGLSLAAADRGAEVSAVDPDPGMVALARTTAPTAAVTDGGLPDLPVHRLPHRSYDAVLAAFVVNHLPDPRAGLAALAGVVAPGGRVAVTVWPSGATPQSRLWERVVADAGAVPPAGVRLPPDLDFPRTVDGLASLVAGSGLSVVEARLLAWTHVCDPGMVWAGASAGIGGQGATLLAQPPEVREQMRAAYERHVADLVVDGRLHLATTAVLVTAEMTLADSRDDARGASR</sequence>
<dbReference type="GO" id="GO:0032259">
    <property type="term" value="P:methylation"/>
    <property type="evidence" value="ECO:0007669"/>
    <property type="project" value="UniProtKB-KW"/>
</dbReference>
<dbReference type="EC" id="2.1.1.288" evidence="2"/>
<evidence type="ECO:0000259" key="1">
    <source>
        <dbReference type="Pfam" id="PF08241"/>
    </source>
</evidence>